<dbReference type="EMBL" id="FUKQ01000019">
    <property type="protein sequence ID" value="SJN27289.1"/>
    <property type="molecule type" value="Genomic_DNA"/>
</dbReference>
<reference evidence="1 2" key="1">
    <citation type="submission" date="2017-02" db="EMBL/GenBank/DDBJ databases">
        <authorList>
            <person name="Peterson S.W."/>
        </authorList>
    </citation>
    <scope>NUCLEOTIDE SEQUENCE [LARGE SCALE GENOMIC DNA]</scope>
    <source>
        <strain evidence="1 2">LSP_Lj1</strain>
    </source>
</reference>
<keyword evidence="1" id="KW-0808">Transferase</keyword>
<name>A0A1R4J5K5_9ACTN</name>
<accession>A0A1R4J5K5</accession>
<dbReference type="RefSeq" id="WP_094764204.1">
    <property type="nucleotide sequence ID" value="NZ_FUKQ01000019.1"/>
</dbReference>
<organism evidence="1 2">
    <name type="scientific">Luteococcus japonicus LSP_Lj1</name>
    <dbReference type="NCBI Taxonomy" id="1255658"/>
    <lineage>
        <taxon>Bacteria</taxon>
        <taxon>Bacillati</taxon>
        <taxon>Actinomycetota</taxon>
        <taxon>Actinomycetes</taxon>
        <taxon>Propionibacteriales</taxon>
        <taxon>Propionibacteriaceae</taxon>
        <taxon>Luteococcus</taxon>
    </lineage>
</organism>
<protein>
    <submittedName>
        <fullName evidence="1">GCN5-related N-acetyltransferase</fullName>
    </submittedName>
</protein>
<sequence>MSSPETPQTPTPPVAPSVRLAMPAEALQISEIQRRAWARDDLQRRMLDEVDLDQMAEVWHRAITRPPLAHFRVLVAVQAFGAAEPGTEPGSTRQRTAVCGFAAVGPSDDPDADPTDSMVAEFCVDPLLAGQGHEDRLMHAAVNTMQADGYLRATWWLLSTDDQMRSWLTEAGWAPDGAHREVGTPDGVLRVKQIRMHTDISPSTGSGNE</sequence>
<dbReference type="GO" id="GO:0016740">
    <property type="term" value="F:transferase activity"/>
    <property type="evidence" value="ECO:0007669"/>
    <property type="project" value="UniProtKB-KW"/>
</dbReference>
<evidence type="ECO:0000313" key="2">
    <source>
        <dbReference type="Proteomes" id="UP000188342"/>
    </source>
</evidence>
<gene>
    <name evidence="1" type="ORF">FM114_05625</name>
</gene>
<dbReference type="AlphaFoldDB" id="A0A1R4J5K5"/>
<keyword evidence="2" id="KW-1185">Reference proteome</keyword>
<dbReference type="Proteomes" id="UP000188342">
    <property type="component" value="Unassembled WGS sequence"/>
</dbReference>
<dbReference type="STRING" id="1255658.FM114_05625"/>
<dbReference type="InterPro" id="IPR016181">
    <property type="entry name" value="Acyl_CoA_acyltransferase"/>
</dbReference>
<evidence type="ECO:0000313" key="1">
    <source>
        <dbReference type="EMBL" id="SJN27289.1"/>
    </source>
</evidence>
<dbReference type="OrthoDB" id="5243635at2"/>
<proteinExistence type="predicted"/>
<dbReference type="SUPFAM" id="SSF55729">
    <property type="entry name" value="Acyl-CoA N-acyltransferases (Nat)"/>
    <property type="match status" value="1"/>
</dbReference>
<dbReference type="Gene3D" id="3.40.630.30">
    <property type="match status" value="1"/>
</dbReference>